<evidence type="ECO:0000259" key="2">
    <source>
        <dbReference type="Pfam" id="PF05193"/>
    </source>
</evidence>
<name>A0ABW2V5E1_9BACL</name>
<feature type="domain" description="Peptidase M16 N-terminal" evidence="1">
    <location>
        <begin position="63"/>
        <end position="175"/>
    </location>
</feature>
<evidence type="ECO:0000313" key="4">
    <source>
        <dbReference type="Proteomes" id="UP001596528"/>
    </source>
</evidence>
<comment type="caution">
    <text evidence="3">The sequence shown here is derived from an EMBL/GenBank/DDBJ whole genome shotgun (WGS) entry which is preliminary data.</text>
</comment>
<evidence type="ECO:0000313" key="3">
    <source>
        <dbReference type="EMBL" id="MFC7749807.1"/>
    </source>
</evidence>
<dbReference type="PANTHER" id="PTHR11851">
    <property type="entry name" value="METALLOPROTEASE"/>
    <property type="match status" value="1"/>
</dbReference>
<dbReference type="InterPro" id="IPR011249">
    <property type="entry name" value="Metalloenz_LuxS/M16"/>
</dbReference>
<accession>A0ABW2V5E1</accession>
<evidence type="ECO:0000259" key="1">
    <source>
        <dbReference type="Pfam" id="PF00675"/>
    </source>
</evidence>
<organism evidence="3 4">
    <name type="scientific">Paenibacillus thermoaerophilus</name>
    <dbReference type="NCBI Taxonomy" id="1215385"/>
    <lineage>
        <taxon>Bacteria</taxon>
        <taxon>Bacillati</taxon>
        <taxon>Bacillota</taxon>
        <taxon>Bacilli</taxon>
        <taxon>Bacillales</taxon>
        <taxon>Paenibacillaceae</taxon>
        <taxon>Paenibacillus</taxon>
    </lineage>
</organism>
<dbReference type="EMBL" id="JBHTGQ010000017">
    <property type="protein sequence ID" value="MFC7749807.1"/>
    <property type="molecule type" value="Genomic_DNA"/>
</dbReference>
<gene>
    <name evidence="3" type="primary">yfmH</name>
    <name evidence="3" type="ORF">ACFQWB_07630</name>
</gene>
<dbReference type="NCBIfam" id="NF047421">
    <property type="entry name" value="YfmH_fam"/>
    <property type="match status" value="1"/>
</dbReference>
<proteinExistence type="predicted"/>
<dbReference type="Pfam" id="PF00675">
    <property type="entry name" value="Peptidase_M16"/>
    <property type="match status" value="1"/>
</dbReference>
<dbReference type="InterPro" id="IPR007863">
    <property type="entry name" value="Peptidase_M16_C"/>
</dbReference>
<dbReference type="Proteomes" id="UP001596528">
    <property type="component" value="Unassembled WGS sequence"/>
</dbReference>
<dbReference type="RefSeq" id="WP_138789820.1">
    <property type="nucleotide sequence ID" value="NZ_JBHTGQ010000017.1"/>
</dbReference>
<reference evidence="4" key="1">
    <citation type="journal article" date="2019" name="Int. J. Syst. Evol. Microbiol.">
        <title>The Global Catalogue of Microorganisms (GCM) 10K type strain sequencing project: providing services to taxonomists for standard genome sequencing and annotation.</title>
        <authorList>
            <consortium name="The Broad Institute Genomics Platform"/>
            <consortium name="The Broad Institute Genome Sequencing Center for Infectious Disease"/>
            <person name="Wu L."/>
            <person name="Ma J."/>
        </authorList>
    </citation>
    <scope>NUCLEOTIDE SEQUENCE [LARGE SCALE GENOMIC DNA]</scope>
    <source>
        <strain evidence="4">JCM 18657</strain>
    </source>
</reference>
<dbReference type="PANTHER" id="PTHR11851:SF134">
    <property type="entry name" value="ZINC-DEPENDENT PROTEASE"/>
    <property type="match status" value="1"/>
</dbReference>
<feature type="domain" description="Peptidase M16 C-terminal" evidence="2">
    <location>
        <begin position="181"/>
        <end position="361"/>
    </location>
</feature>
<keyword evidence="4" id="KW-1185">Reference proteome</keyword>
<dbReference type="InterPro" id="IPR011765">
    <property type="entry name" value="Pept_M16_N"/>
</dbReference>
<dbReference type="InterPro" id="IPR050361">
    <property type="entry name" value="MPP/UQCRC_Complex"/>
</dbReference>
<sequence>MAEVIRYERLQERIWQETLPNGLRVYVLEKPGFTKSYAVFTTKYGSVDNHFRVKGGQEMRVPDGIAHFLEHKMFEEPDGDVFAKFAERGASANAFTSFDRTAYLFSATRDVLDHLDTLVDFVQHPYFTDENVEKEKGIIGQEINMYRDHPDWRSYYGLIEAMYAKHPIHIDIAGTVESISRITKETLYDCYNAFYHPSNMILFVVGGVKADEVLERVRRNQAGKTFPPAPEIERFMPEEPSGIREPRRVIELPVSLPKCLFGFKGDPGVSEGPAAMRRELAMRLVMDALFSPSSDLYQTLYNEGLISDQFGHEFNMGGGYAFSVLGGDSPDPDRMLERFRELLDGALRTGLSEETFERSRRKKIGGFLRLMNSTEGIANEFAKYKFRGMDFFESVQTYEALTLEECNREMREHFDWRRFAVCIVRSKQA</sequence>
<protein>
    <submittedName>
        <fullName evidence="3">EF-P 5-aminopentanol modification-associated protein YfmH</fullName>
    </submittedName>
</protein>
<dbReference type="SUPFAM" id="SSF63411">
    <property type="entry name" value="LuxS/MPP-like metallohydrolase"/>
    <property type="match status" value="2"/>
</dbReference>
<dbReference type="Gene3D" id="3.30.830.10">
    <property type="entry name" value="Metalloenzyme, LuxS/M16 peptidase-like"/>
    <property type="match status" value="2"/>
</dbReference>
<dbReference type="Pfam" id="PF05193">
    <property type="entry name" value="Peptidase_M16_C"/>
    <property type="match status" value="1"/>
</dbReference>